<name>A0A173SXC4_9FIRM</name>
<dbReference type="EMBL" id="WMQE01000060">
    <property type="protein sequence ID" value="MTK22792.1"/>
    <property type="molecule type" value="Genomic_DNA"/>
</dbReference>
<gene>
    <name evidence="2" type="ORF">GMA92_15460</name>
</gene>
<reference evidence="2 3" key="1">
    <citation type="journal article" date="2019" name="Nat. Med.">
        <title>A library of human gut bacterial isolates paired with longitudinal multiomics data enables mechanistic microbiome research.</title>
        <authorList>
            <person name="Poyet M."/>
            <person name="Groussin M."/>
            <person name="Gibbons S.M."/>
            <person name="Avila-Pacheco J."/>
            <person name="Jiang X."/>
            <person name="Kearney S.M."/>
            <person name="Perrotta A.R."/>
            <person name="Berdy B."/>
            <person name="Zhao S."/>
            <person name="Lieberman T.D."/>
            <person name="Swanson P.K."/>
            <person name="Smith M."/>
            <person name="Roesemann S."/>
            <person name="Alexander J.E."/>
            <person name="Rich S.A."/>
            <person name="Livny J."/>
            <person name="Vlamakis H."/>
            <person name="Clish C."/>
            <person name="Bullock K."/>
            <person name="Deik A."/>
            <person name="Scott J."/>
            <person name="Pierce K.A."/>
            <person name="Xavier R.J."/>
            <person name="Alm E.J."/>
        </authorList>
    </citation>
    <scope>NUCLEOTIDE SEQUENCE [LARGE SCALE GENOMIC DNA]</scope>
    <source>
        <strain evidence="2 3">BIOML-A198</strain>
    </source>
</reference>
<dbReference type="AlphaFoldDB" id="A0A173SXC4"/>
<proteinExistence type="predicted"/>
<sequence length="271" mass="31243">MINLNEILHRLVADYSELGEVVGLTMAGSKAASLQDDLSDINLDVYLVNPLTEEKRRQIILKYATKIEMNYPSFVTSDHFLLSDFPVEITVSFIILSELEQELYDVMERHVAKVGYTTCFIRNFMDSTILFDKGGRLKALYEKYATTYPKQLKENIIDLNFPLLKDSFSSYYHQLEQAIIRQDTLSIPPRVSKFLASYFDIIFAINEVYHPGEKRLIQIMEDSCDIYPTNLNEKVKQLMGYAAQGDIQFLDIMDEMIRGLEEVLNEQNTAS</sequence>
<dbReference type="OrthoDB" id="5176171at2"/>
<organism evidence="2 3">
    <name type="scientific">Turicibacter sanguinis</name>
    <dbReference type="NCBI Taxonomy" id="154288"/>
    <lineage>
        <taxon>Bacteria</taxon>
        <taxon>Bacillati</taxon>
        <taxon>Bacillota</taxon>
        <taxon>Erysipelotrichia</taxon>
        <taxon>Erysipelotrichales</taxon>
        <taxon>Turicibacteraceae</taxon>
        <taxon>Turicibacter</taxon>
    </lineage>
</organism>
<dbReference type="Proteomes" id="UP000487649">
    <property type="component" value="Unassembled WGS sequence"/>
</dbReference>
<evidence type="ECO:0000313" key="3">
    <source>
        <dbReference type="Proteomes" id="UP000487649"/>
    </source>
</evidence>
<dbReference type="Pfam" id="PF13228">
    <property type="entry name" value="DUF4037"/>
    <property type="match status" value="1"/>
</dbReference>
<dbReference type="InterPro" id="IPR025117">
    <property type="entry name" value="DUF4037"/>
</dbReference>
<evidence type="ECO:0000313" key="2">
    <source>
        <dbReference type="EMBL" id="MTK22792.1"/>
    </source>
</evidence>
<evidence type="ECO:0000259" key="1">
    <source>
        <dbReference type="Pfam" id="PF13228"/>
    </source>
</evidence>
<protein>
    <submittedName>
        <fullName evidence="2">DUF4037 domain-containing protein</fullName>
    </submittedName>
</protein>
<feature type="domain" description="DUF4037" evidence="1">
    <location>
        <begin position="124"/>
        <end position="214"/>
    </location>
</feature>
<dbReference type="GeneID" id="60057519"/>
<dbReference type="RefSeq" id="WP_006783752.1">
    <property type="nucleotide sequence ID" value="NZ_CABJBH010000012.1"/>
</dbReference>
<accession>A0A173SXC4</accession>
<comment type="caution">
    <text evidence="2">The sequence shown here is derived from an EMBL/GenBank/DDBJ whole genome shotgun (WGS) entry which is preliminary data.</text>
</comment>